<dbReference type="GO" id="GO:0000794">
    <property type="term" value="C:condensed nuclear chromosome"/>
    <property type="evidence" value="ECO:0007669"/>
    <property type="project" value="TreeGrafter"/>
</dbReference>
<evidence type="ECO:0000256" key="5">
    <source>
        <dbReference type="SAM" id="Coils"/>
    </source>
</evidence>
<comment type="caution">
    <text evidence="6">The sequence shown here is derived from an EMBL/GenBank/DDBJ whole genome shotgun (WGS) entry which is preliminary data.</text>
</comment>
<evidence type="ECO:0000313" key="6">
    <source>
        <dbReference type="EMBL" id="KAJ5152869.1"/>
    </source>
</evidence>
<name>A0A9W9HQ76_9EURO</name>
<dbReference type="OrthoDB" id="272266at2759"/>
<dbReference type="EMBL" id="JAPQKN010000007">
    <property type="protein sequence ID" value="KAJ5152869.1"/>
    <property type="molecule type" value="Genomic_DNA"/>
</dbReference>
<dbReference type="GO" id="GO:0007129">
    <property type="term" value="P:homologous chromosome pairing at meiosis"/>
    <property type="evidence" value="ECO:0007669"/>
    <property type="project" value="TreeGrafter"/>
</dbReference>
<sequence>MAPRKDKSDKAVAIDAQAAKVLRELHQKREIEGRPAGKQIVYHALQESSDSTSPEAIAALGQEIEKLQDEFSAVKADEKKARAALAALEAKPRLSALRKDIRRLQEERDAAQGRLGKLSGDGQLQISLEERAQLERDWKQWQRHATVRRRICRELWGRCSEVLPDDTTALELWVSHAVATEVRLGETY</sequence>
<keyword evidence="3" id="KW-0539">Nucleus</keyword>
<evidence type="ECO:0000256" key="4">
    <source>
        <dbReference type="ARBA" id="ARBA00023254"/>
    </source>
</evidence>
<dbReference type="GO" id="GO:0010774">
    <property type="term" value="P:meiotic strand invasion involved in reciprocal meiotic recombination"/>
    <property type="evidence" value="ECO:0007669"/>
    <property type="project" value="TreeGrafter"/>
</dbReference>
<dbReference type="GO" id="GO:0120230">
    <property type="term" value="F:recombinase activator activity"/>
    <property type="evidence" value="ECO:0007669"/>
    <property type="project" value="TreeGrafter"/>
</dbReference>
<evidence type="ECO:0000313" key="7">
    <source>
        <dbReference type="Proteomes" id="UP001149163"/>
    </source>
</evidence>
<dbReference type="Gene3D" id="1.10.10.10">
    <property type="entry name" value="Winged helix-like DNA-binding domain superfamily/Winged helix DNA-binding domain"/>
    <property type="match status" value="1"/>
</dbReference>
<dbReference type="GO" id="GO:0000709">
    <property type="term" value="P:meiotic joint molecule formation"/>
    <property type="evidence" value="ECO:0007669"/>
    <property type="project" value="TreeGrafter"/>
</dbReference>
<keyword evidence="7" id="KW-1185">Reference proteome</keyword>
<comment type="subcellular location">
    <subcellularLocation>
        <location evidence="1">Nucleus</location>
    </subcellularLocation>
</comment>
<protein>
    <recommendedName>
        <fullName evidence="8">Homologous-pairing protein 2 winged helix domain-containing protein</fullName>
    </recommendedName>
</protein>
<reference evidence="6" key="1">
    <citation type="submission" date="2022-11" db="EMBL/GenBank/DDBJ databases">
        <authorList>
            <person name="Petersen C."/>
        </authorList>
    </citation>
    <scope>NUCLEOTIDE SEQUENCE</scope>
    <source>
        <strain evidence="6">IBT 26290</strain>
    </source>
</reference>
<reference evidence="6" key="2">
    <citation type="journal article" date="2023" name="IMA Fungus">
        <title>Comparative genomic study of the Penicillium genus elucidates a diverse pangenome and 15 lateral gene transfer events.</title>
        <authorList>
            <person name="Petersen C."/>
            <person name="Sorensen T."/>
            <person name="Nielsen M.R."/>
            <person name="Sondergaard T.E."/>
            <person name="Sorensen J.L."/>
            <person name="Fitzpatrick D.A."/>
            <person name="Frisvad J.C."/>
            <person name="Nielsen K.L."/>
        </authorList>
    </citation>
    <scope>NUCLEOTIDE SEQUENCE</scope>
    <source>
        <strain evidence="6">IBT 26290</strain>
    </source>
</reference>
<dbReference type="RefSeq" id="XP_056539177.1">
    <property type="nucleotide sequence ID" value="XM_056691471.1"/>
</dbReference>
<gene>
    <name evidence="6" type="ORF">N7482_009347</name>
</gene>
<dbReference type="PANTHER" id="PTHR15938">
    <property type="entry name" value="TBP-1 INTERACTING PROTEIN"/>
    <property type="match status" value="1"/>
</dbReference>
<dbReference type="AlphaFoldDB" id="A0A9W9HQ76"/>
<accession>A0A9W9HQ76</accession>
<evidence type="ECO:0000256" key="3">
    <source>
        <dbReference type="ARBA" id="ARBA00023242"/>
    </source>
</evidence>
<keyword evidence="2" id="KW-0233">DNA recombination</keyword>
<evidence type="ECO:0000256" key="2">
    <source>
        <dbReference type="ARBA" id="ARBA00023172"/>
    </source>
</evidence>
<evidence type="ECO:0008006" key="8">
    <source>
        <dbReference type="Google" id="ProtNLM"/>
    </source>
</evidence>
<evidence type="ECO:0000256" key="1">
    <source>
        <dbReference type="ARBA" id="ARBA00004123"/>
    </source>
</evidence>
<proteinExistence type="predicted"/>
<organism evidence="6 7">
    <name type="scientific">Penicillium canariense</name>
    <dbReference type="NCBI Taxonomy" id="189055"/>
    <lineage>
        <taxon>Eukaryota</taxon>
        <taxon>Fungi</taxon>
        <taxon>Dikarya</taxon>
        <taxon>Ascomycota</taxon>
        <taxon>Pezizomycotina</taxon>
        <taxon>Eurotiomycetes</taxon>
        <taxon>Eurotiomycetidae</taxon>
        <taxon>Eurotiales</taxon>
        <taxon>Aspergillaceae</taxon>
        <taxon>Penicillium</taxon>
    </lineage>
</organism>
<dbReference type="PANTHER" id="PTHR15938:SF0">
    <property type="entry name" value="HOMOLOGOUS-PAIRING PROTEIN 2 HOMOLOG"/>
    <property type="match status" value="1"/>
</dbReference>
<dbReference type="GO" id="GO:0003690">
    <property type="term" value="F:double-stranded DNA binding"/>
    <property type="evidence" value="ECO:0007669"/>
    <property type="project" value="TreeGrafter"/>
</dbReference>
<keyword evidence="4" id="KW-0469">Meiosis</keyword>
<keyword evidence="5" id="KW-0175">Coiled coil</keyword>
<feature type="coiled-coil region" evidence="5">
    <location>
        <begin position="57"/>
        <end position="121"/>
    </location>
</feature>
<dbReference type="Proteomes" id="UP001149163">
    <property type="component" value="Unassembled WGS sequence"/>
</dbReference>
<dbReference type="GeneID" id="81430647"/>
<dbReference type="InterPro" id="IPR036388">
    <property type="entry name" value="WH-like_DNA-bd_sf"/>
</dbReference>
<dbReference type="GO" id="GO:0120231">
    <property type="term" value="C:DNA recombinase auxiliary factor complex"/>
    <property type="evidence" value="ECO:0007669"/>
    <property type="project" value="TreeGrafter"/>
</dbReference>